<dbReference type="OrthoDB" id="5989714at2759"/>
<keyword evidence="4" id="KW-1185">Reference proteome</keyword>
<dbReference type="GO" id="GO:0010494">
    <property type="term" value="C:cytoplasmic stress granule"/>
    <property type="evidence" value="ECO:0007669"/>
    <property type="project" value="TreeGrafter"/>
</dbReference>
<dbReference type="Pfam" id="PF05383">
    <property type="entry name" value="La"/>
    <property type="match status" value="1"/>
</dbReference>
<evidence type="ECO:0000256" key="2">
    <source>
        <dbReference type="SAM" id="MobiDB-lite"/>
    </source>
</evidence>
<feature type="compositionally biased region" description="Polar residues" evidence="2">
    <location>
        <begin position="24"/>
        <end position="34"/>
    </location>
</feature>
<dbReference type="SUPFAM" id="SSF46785">
    <property type="entry name" value="Winged helix' DNA-binding domain"/>
    <property type="match status" value="1"/>
</dbReference>
<keyword evidence="1" id="KW-0694">RNA-binding</keyword>
<feature type="compositionally biased region" description="Basic and acidic residues" evidence="2">
    <location>
        <begin position="134"/>
        <end position="146"/>
    </location>
</feature>
<feature type="region of interest" description="Disordered" evidence="2">
    <location>
        <begin position="1"/>
        <end position="249"/>
    </location>
</feature>
<feature type="compositionally biased region" description="Polar residues" evidence="2">
    <location>
        <begin position="81"/>
        <end position="90"/>
    </location>
</feature>
<dbReference type="PANTHER" id="PTHR22792">
    <property type="entry name" value="LUPUS LA PROTEIN-RELATED"/>
    <property type="match status" value="1"/>
</dbReference>
<dbReference type="InterPro" id="IPR036390">
    <property type="entry name" value="WH_DNA-bd_sf"/>
</dbReference>
<dbReference type="InterPro" id="IPR036388">
    <property type="entry name" value="WH-like_DNA-bd_sf"/>
</dbReference>
<evidence type="ECO:0000313" key="3">
    <source>
        <dbReference type="EMBL" id="CAB4021498.1"/>
    </source>
</evidence>
<dbReference type="SMART" id="SM00715">
    <property type="entry name" value="LA"/>
    <property type="match status" value="1"/>
</dbReference>
<feature type="compositionally biased region" description="Gly residues" evidence="2">
    <location>
        <begin position="208"/>
        <end position="226"/>
    </location>
</feature>
<evidence type="ECO:0000313" key="4">
    <source>
        <dbReference type="Proteomes" id="UP001152795"/>
    </source>
</evidence>
<feature type="compositionally biased region" description="Polar residues" evidence="2">
    <location>
        <begin position="1"/>
        <end position="11"/>
    </location>
</feature>
<dbReference type="PANTHER" id="PTHR22792:SF132">
    <property type="entry name" value="LA-RELATED PROTEIN 1"/>
    <property type="match status" value="1"/>
</dbReference>
<organism evidence="3 4">
    <name type="scientific">Paramuricea clavata</name>
    <name type="common">Red gorgonian</name>
    <name type="synonym">Violescent sea-whip</name>
    <dbReference type="NCBI Taxonomy" id="317549"/>
    <lineage>
        <taxon>Eukaryota</taxon>
        <taxon>Metazoa</taxon>
        <taxon>Cnidaria</taxon>
        <taxon>Anthozoa</taxon>
        <taxon>Octocorallia</taxon>
        <taxon>Malacalcyonacea</taxon>
        <taxon>Plexauridae</taxon>
        <taxon>Paramuricea</taxon>
    </lineage>
</organism>
<dbReference type="PROSITE" id="PS50961">
    <property type="entry name" value="HTH_LA"/>
    <property type="match status" value="1"/>
</dbReference>
<dbReference type="EMBL" id="CACRXK020011469">
    <property type="protein sequence ID" value="CAB4021498.1"/>
    <property type="molecule type" value="Genomic_DNA"/>
</dbReference>
<gene>
    <name evidence="3" type="ORF">PACLA_8A035399</name>
</gene>
<accession>A0A6S7KLX5</accession>
<protein>
    <submittedName>
        <fullName evidence="3">Uncharacterized protein</fullName>
    </submittedName>
</protein>
<dbReference type="GO" id="GO:0003723">
    <property type="term" value="F:RNA binding"/>
    <property type="evidence" value="ECO:0007669"/>
    <property type="project" value="UniProtKB-UniRule"/>
</dbReference>
<evidence type="ECO:0000256" key="1">
    <source>
        <dbReference type="ARBA" id="ARBA00022884"/>
    </source>
</evidence>
<feature type="compositionally biased region" description="Polar residues" evidence="2">
    <location>
        <begin position="239"/>
        <end position="249"/>
    </location>
</feature>
<sequence>MSKADSSNTIDEQLPVDPAVETLPTDNGDSSQSIEIPEGKTNEESVENGNSSGGEEKQANETSHTIDLATIAPPPPVVNPWNKSTKNARNSTEKVKPEGTAKESVKEPEVPKQEDKLTDPESWPSLGETGQNTEESKNSTVKKEAVIEVPNSTSEENLKTTPRKKGNRQKWVPLPLDPKGQDGENSNHSPDPDGSFPPRRSPSWRGVSPGGRGGRGRRGAGGLFRGGRGRQRGGGRGSDQQMHYGNNPYQYSNVNPYDGTIYVAQPYAGICYYDNRNYSNMLDEPLLKDYIRRQIEYYFSTENLAKDVYLRQQMDGEGFIPISLIASFYRVQALSQDQDLILQ</sequence>
<feature type="compositionally biased region" description="Low complexity" evidence="2">
    <location>
        <begin position="197"/>
        <end position="207"/>
    </location>
</feature>
<dbReference type="InterPro" id="IPR006630">
    <property type="entry name" value="La_HTH"/>
</dbReference>
<reference evidence="3" key="1">
    <citation type="submission" date="2020-04" db="EMBL/GenBank/DDBJ databases">
        <authorList>
            <person name="Alioto T."/>
            <person name="Alioto T."/>
            <person name="Gomez Garrido J."/>
        </authorList>
    </citation>
    <scope>NUCLEOTIDE SEQUENCE</scope>
    <source>
        <strain evidence="3">A484AB</strain>
    </source>
</reference>
<dbReference type="Gene3D" id="1.10.10.10">
    <property type="entry name" value="Winged helix-like DNA-binding domain superfamily/Winged helix DNA-binding domain"/>
    <property type="match status" value="1"/>
</dbReference>
<feature type="non-terminal residue" evidence="3">
    <location>
        <position position="343"/>
    </location>
</feature>
<dbReference type="GO" id="GO:0005829">
    <property type="term" value="C:cytosol"/>
    <property type="evidence" value="ECO:0007669"/>
    <property type="project" value="TreeGrafter"/>
</dbReference>
<comment type="caution">
    <text evidence="3">The sequence shown here is derived from an EMBL/GenBank/DDBJ whole genome shotgun (WGS) entry which is preliminary data.</text>
</comment>
<dbReference type="AlphaFoldDB" id="A0A6S7KLX5"/>
<name>A0A6S7KLX5_PARCT</name>
<proteinExistence type="predicted"/>
<dbReference type="Proteomes" id="UP001152795">
    <property type="component" value="Unassembled WGS sequence"/>
</dbReference>
<dbReference type="GO" id="GO:0045727">
    <property type="term" value="P:positive regulation of translation"/>
    <property type="evidence" value="ECO:0007669"/>
    <property type="project" value="TreeGrafter"/>
</dbReference>
<dbReference type="InterPro" id="IPR045180">
    <property type="entry name" value="La_dom_prot"/>
</dbReference>
<feature type="compositionally biased region" description="Basic and acidic residues" evidence="2">
    <location>
        <begin position="91"/>
        <end position="119"/>
    </location>
</feature>